<dbReference type="InterPro" id="IPR019734">
    <property type="entry name" value="TPR_rpt"/>
</dbReference>
<dbReference type="Proteomes" id="UP000616769">
    <property type="component" value="Unassembled WGS sequence"/>
</dbReference>
<dbReference type="Pfam" id="PF13431">
    <property type="entry name" value="TPR_17"/>
    <property type="match status" value="1"/>
</dbReference>
<dbReference type="AlphaFoldDB" id="A0A132A7X1"/>
<comment type="caution">
    <text evidence="1">The sequence shown here is derived from an EMBL/GenBank/DDBJ whole genome shotgun (WGS) entry which is preliminary data.</text>
</comment>
<dbReference type="Pfam" id="PF13414">
    <property type="entry name" value="TPR_11"/>
    <property type="match status" value="1"/>
</dbReference>
<protein>
    <submittedName>
        <fullName evidence="1">Transmembrane and TPR repeat-containing protein 2-like protein</fullName>
    </submittedName>
</protein>
<dbReference type="SMART" id="SM00028">
    <property type="entry name" value="TPR"/>
    <property type="match status" value="7"/>
</dbReference>
<keyword evidence="1" id="KW-0472">Membrane</keyword>
<dbReference type="GO" id="GO:0000030">
    <property type="term" value="F:mannosyltransferase activity"/>
    <property type="evidence" value="ECO:0007669"/>
    <property type="project" value="TreeGrafter"/>
</dbReference>
<dbReference type="PROSITE" id="PS50005">
    <property type="entry name" value="TPR"/>
    <property type="match status" value="4"/>
</dbReference>
<dbReference type="OrthoDB" id="1658288at2759"/>
<dbReference type="VEuPathDB" id="VectorBase:SSCA000764"/>
<dbReference type="InterPro" id="IPR052384">
    <property type="entry name" value="TMTC_O-mannosyltransferase"/>
</dbReference>
<reference evidence="1 2" key="1">
    <citation type="journal article" date="2015" name="Parasit. Vectors">
        <title>Draft genome of the scabies mite.</title>
        <authorList>
            <person name="Rider S.D.Jr."/>
            <person name="Morgan M.S."/>
            <person name="Arlian L.G."/>
        </authorList>
    </citation>
    <scope>NUCLEOTIDE SEQUENCE [LARGE SCALE GENOMIC DNA]</scope>
    <source>
        <strain evidence="1">Arlian Lab</strain>
    </source>
</reference>
<dbReference type="PANTHER" id="PTHR44216:SF3">
    <property type="entry name" value="PROTEIN O-MANNOSYL-TRANSFERASE TMTC2"/>
    <property type="match status" value="1"/>
</dbReference>
<proteinExistence type="predicted"/>
<dbReference type="Pfam" id="PF13181">
    <property type="entry name" value="TPR_8"/>
    <property type="match status" value="1"/>
</dbReference>
<keyword evidence="1" id="KW-0812">Transmembrane</keyword>
<evidence type="ECO:0000313" key="2">
    <source>
        <dbReference type="Proteomes" id="UP000616769"/>
    </source>
</evidence>
<sequence>MIVPFLPATNLFFYVGFVVAERIIYIPSFGFCLLIAICIDKILEFYQKNIFIKNFVYISYSTLIIVFAIRTVLRNIDWLTEENLYRAGAIINPPKAYGNLGNILSSQGKKEEAEEFYRKALSFRFNMADVHYNLGLLLQSQHRYKEAIESYENAIKFRPRLAMAYLNLGSIFAKQGLKNLAKKFYEKCSLLDSHGLKDVKSHEQTRIFALHNLGQLLVEEEDYGSALNTFKKALFEHQPYHQSHSLLNMIGEVYKKAIDIAPNDIIIYHHLARLHINNGQPQKALKIYQKAYQLFPNDCDVVINIANLLREILFLKLKKNKEAETFYKIAVKLRPNDVLTYSNLGAIYHLNGKLELARINYLKALELKPNDNITKINMARLKKVSARKYF</sequence>
<dbReference type="PANTHER" id="PTHR44216">
    <property type="entry name" value="PROTEIN O-MANNOSYL-TRANSFERASE TMTC2"/>
    <property type="match status" value="1"/>
</dbReference>
<accession>A0A132A7X1</accession>
<dbReference type="GO" id="GO:0005789">
    <property type="term" value="C:endoplasmic reticulum membrane"/>
    <property type="evidence" value="ECO:0007669"/>
    <property type="project" value="TreeGrafter"/>
</dbReference>
<dbReference type="EMBL" id="JXLN01010911">
    <property type="protein sequence ID" value="KPM06520.1"/>
    <property type="molecule type" value="Genomic_DNA"/>
</dbReference>
<evidence type="ECO:0000313" key="1">
    <source>
        <dbReference type="EMBL" id="KPM06520.1"/>
    </source>
</evidence>
<dbReference type="InterPro" id="IPR011990">
    <property type="entry name" value="TPR-like_helical_dom_sf"/>
</dbReference>
<dbReference type="Pfam" id="PF00515">
    <property type="entry name" value="TPR_1"/>
    <property type="match status" value="2"/>
</dbReference>
<dbReference type="Gene3D" id="1.25.40.10">
    <property type="entry name" value="Tetratricopeptide repeat domain"/>
    <property type="match status" value="3"/>
</dbReference>
<organism evidence="1 2">
    <name type="scientific">Sarcoptes scabiei</name>
    <name type="common">Itch mite</name>
    <name type="synonym">Acarus scabiei</name>
    <dbReference type="NCBI Taxonomy" id="52283"/>
    <lineage>
        <taxon>Eukaryota</taxon>
        <taxon>Metazoa</taxon>
        <taxon>Ecdysozoa</taxon>
        <taxon>Arthropoda</taxon>
        <taxon>Chelicerata</taxon>
        <taxon>Arachnida</taxon>
        <taxon>Acari</taxon>
        <taxon>Acariformes</taxon>
        <taxon>Sarcoptiformes</taxon>
        <taxon>Astigmata</taxon>
        <taxon>Psoroptidia</taxon>
        <taxon>Sarcoptoidea</taxon>
        <taxon>Sarcoptidae</taxon>
        <taxon>Sarcoptinae</taxon>
        <taxon>Sarcoptes</taxon>
    </lineage>
</organism>
<name>A0A132A7X1_SARSC</name>
<dbReference type="SUPFAM" id="SSF48452">
    <property type="entry name" value="TPR-like"/>
    <property type="match status" value="2"/>
</dbReference>
<dbReference type="GO" id="GO:0035269">
    <property type="term" value="P:protein O-linked glycosylation via mannose"/>
    <property type="evidence" value="ECO:0007669"/>
    <property type="project" value="TreeGrafter"/>
</dbReference>
<dbReference type="PROSITE" id="PS50293">
    <property type="entry name" value="TPR_REGION"/>
    <property type="match status" value="1"/>
</dbReference>
<gene>
    <name evidence="1" type="ORF">QR98_0049970</name>
</gene>